<dbReference type="EMBL" id="HG994582">
    <property type="protein sequence ID" value="CAF2886153.1"/>
    <property type="molecule type" value="Genomic_DNA"/>
</dbReference>
<dbReference type="EMBL" id="BT122025">
    <property type="protein sequence ID" value="ADD38955.1"/>
    <property type="molecule type" value="mRNA"/>
</dbReference>
<evidence type="ECO:0000313" key="7">
    <source>
        <dbReference type="Proteomes" id="UP000675881"/>
    </source>
</evidence>
<dbReference type="Pfam" id="PF09774">
    <property type="entry name" value="MIX23"/>
    <property type="match status" value="1"/>
</dbReference>
<keyword evidence="7" id="KW-1185">Reference proteome</keyword>
<protein>
    <recommendedName>
        <fullName evidence="2">Protein MIX23</fullName>
    </recommendedName>
    <alternativeName>
        <fullName evidence="3">Coiled-coil domain-containing protein 58</fullName>
    </alternativeName>
</protein>
<name>D3PK69_LEPSM</name>
<organism evidence="4">
    <name type="scientific">Lepeophtheirus salmonis</name>
    <name type="common">Salmon louse</name>
    <name type="synonym">Caligus salmonis</name>
    <dbReference type="NCBI Taxonomy" id="72036"/>
    <lineage>
        <taxon>Eukaryota</taxon>
        <taxon>Metazoa</taxon>
        <taxon>Ecdysozoa</taxon>
        <taxon>Arthropoda</taxon>
        <taxon>Crustacea</taxon>
        <taxon>Multicrustacea</taxon>
        <taxon>Hexanauplia</taxon>
        <taxon>Copepoda</taxon>
        <taxon>Siphonostomatoida</taxon>
        <taxon>Caligidae</taxon>
        <taxon>Lepeophtheirus</taxon>
    </lineage>
</organism>
<dbReference type="PANTHER" id="PTHR31905:SF2">
    <property type="entry name" value="PROTEIN MIX23"/>
    <property type="match status" value="1"/>
</dbReference>
<sequence>MTDKMLVCQDVSHFGNTLKEMRTLDDKIIYALNNSLPTSSFTKDKTVLTSHCKELSDQINATYDARNKIIQGCVDFTQNKIEEATDSSIKRSLRFNLRLMKNEMDVEEVIQNRTKTVFYERCRDYYNMSL</sequence>
<dbReference type="AlphaFoldDB" id="D3PK69"/>
<evidence type="ECO:0000313" key="4">
    <source>
        <dbReference type="EMBL" id="ADD38955.1"/>
    </source>
</evidence>
<dbReference type="OMA" id="CRYFEPP"/>
<comment type="similarity">
    <text evidence="1">Belongs to the MIX23 family.</text>
</comment>
<evidence type="ECO:0000313" key="6">
    <source>
        <dbReference type="EMBL" id="CDW27171.1"/>
    </source>
</evidence>
<evidence type="ECO:0000256" key="2">
    <source>
        <dbReference type="ARBA" id="ARBA00024228"/>
    </source>
</evidence>
<accession>D3PK69</accession>
<dbReference type="EMBL" id="HACA01009810">
    <property type="protein sequence ID" value="CDW27171.1"/>
    <property type="molecule type" value="Transcribed_RNA"/>
</dbReference>
<gene>
    <name evidence="4" type="primary">CCD58</name>
    <name evidence="5" type="ORF">LSAA_7926</name>
</gene>
<dbReference type="EMBL" id="HACA01009811">
    <property type="protein sequence ID" value="CDW27172.1"/>
    <property type="molecule type" value="Transcribed_RNA"/>
</dbReference>
<reference evidence="6" key="2">
    <citation type="submission" date="2014-05" db="EMBL/GenBank/DDBJ databases">
        <authorList>
            <person name="Chronopoulou M."/>
        </authorList>
    </citation>
    <scope>NUCLEOTIDE SEQUENCE</scope>
    <source>
        <tissue evidence="6">Whole organism</tissue>
    </source>
</reference>
<dbReference type="Proteomes" id="UP000675881">
    <property type="component" value="Chromosome 3"/>
</dbReference>
<reference evidence="4" key="1">
    <citation type="submission" date="2010-03" db="EMBL/GenBank/DDBJ databases">
        <title>Atlantic Lepeophtheirus salmonis ESTs and full-length cDNAs.</title>
        <authorList>
            <person name="Yasuike M."/>
            <person name="von Schalburg K."/>
            <person name="Cooper G."/>
            <person name="Leong J."/>
            <person name="Nilsen F."/>
            <person name="Jones S.R.M."/>
            <person name="Koop B.F."/>
        </authorList>
    </citation>
    <scope>NUCLEOTIDE SEQUENCE</scope>
    <source>
        <strain evidence="4">Atlantic form</strain>
        <tissue evidence="4">Mixed tissue</tissue>
    </source>
</reference>
<dbReference type="InterPro" id="IPR019171">
    <property type="entry name" value="MIX23"/>
</dbReference>
<evidence type="ECO:0000313" key="5">
    <source>
        <dbReference type="EMBL" id="CAF2886153.1"/>
    </source>
</evidence>
<dbReference type="OrthoDB" id="5593818at2759"/>
<dbReference type="PANTHER" id="PTHR31905">
    <property type="entry name" value="COILED-COIL DOMAIN-CONTAINING PROTEIN 58"/>
    <property type="match status" value="1"/>
</dbReference>
<reference evidence="5" key="3">
    <citation type="submission" date="2021-02" db="EMBL/GenBank/DDBJ databases">
        <authorList>
            <person name="Bekaert M."/>
        </authorList>
    </citation>
    <scope>NUCLEOTIDE SEQUENCE</scope>
    <source>
        <strain evidence="5">IoA-00</strain>
    </source>
</reference>
<dbReference type="GO" id="GO:0005758">
    <property type="term" value="C:mitochondrial intermembrane space"/>
    <property type="evidence" value="ECO:0007669"/>
    <property type="project" value="InterPro"/>
</dbReference>
<evidence type="ECO:0000256" key="3">
    <source>
        <dbReference type="ARBA" id="ARBA00030733"/>
    </source>
</evidence>
<evidence type="ECO:0000256" key="1">
    <source>
        <dbReference type="ARBA" id="ARBA00024204"/>
    </source>
</evidence>
<proteinExistence type="evidence at transcript level"/>